<evidence type="ECO:0000256" key="1">
    <source>
        <dbReference type="SAM" id="MobiDB-lite"/>
    </source>
</evidence>
<evidence type="ECO:0000313" key="3">
    <source>
        <dbReference type="Proteomes" id="UP000215914"/>
    </source>
</evidence>
<gene>
    <name evidence="2" type="ORF">HanXRQr2_Chr14g0662421</name>
</gene>
<accession>A0A9K3ECL7</accession>
<dbReference type="AlphaFoldDB" id="A0A9K3ECL7"/>
<organism evidence="2 3">
    <name type="scientific">Helianthus annuus</name>
    <name type="common">Common sunflower</name>
    <dbReference type="NCBI Taxonomy" id="4232"/>
    <lineage>
        <taxon>Eukaryota</taxon>
        <taxon>Viridiplantae</taxon>
        <taxon>Streptophyta</taxon>
        <taxon>Embryophyta</taxon>
        <taxon>Tracheophyta</taxon>
        <taxon>Spermatophyta</taxon>
        <taxon>Magnoliopsida</taxon>
        <taxon>eudicotyledons</taxon>
        <taxon>Gunneridae</taxon>
        <taxon>Pentapetalae</taxon>
        <taxon>asterids</taxon>
        <taxon>campanulids</taxon>
        <taxon>Asterales</taxon>
        <taxon>Asteraceae</taxon>
        <taxon>Asteroideae</taxon>
        <taxon>Heliantheae alliance</taxon>
        <taxon>Heliantheae</taxon>
        <taxon>Helianthus</taxon>
    </lineage>
</organism>
<name>A0A9K3ECL7_HELAN</name>
<dbReference type="EMBL" id="MNCJ02000329">
    <property type="protein sequence ID" value="KAF5770702.1"/>
    <property type="molecule type" value="Genomic_DNA"/>
</dbReference>
<feature type="region of interest" description="Disordered" evidence="1">
    <location>
        <begin position="13"/>
        <end position="44"/>
    </location>
</feature>
<comment type="caution">
    <text evidence="2">The sequence shown here is derived from an EMBL/GenBank/DDBJ whole genome shotgun (WGS) entry which is preliminary data.</text>
</comment>
<proteinExistence type="predicted"/>
<sequence length="68" mass="7903">MSHIFYYSLTKTSQKKERASSSANISMKQHPLRLLPPQHQSQLKGKYNGTYRTLHSKTHFKKSNPNSQ</sequence>
<reference evidence="2" key="2">
    <citation type="submission" date="2020-06" db="EMBL/GenBank/DDBJ databases">
        <title>Helianthus annuus Genome sequencing and assembly Release 2.</title>
        <authorList>
            <person name="Gouzy J."/>
            <person name="Langlade N."/>
            <person name="Munos S."/>
        </authorList>
    </citation>
    <scope>NUCLEOTIDE SEQUENCE</scope>
    <source>
        <tissue evidence="2">Leaves</tissue>
    </source>
</reference>
<protein>
    <submittedName>
        <fullName evidence="2">Uncharacterized protein</fullName>
    </submittedName>
</protein>
<keyword evidence="3" id="KW-1185">Reference proteome</keyword>
<evidence type="ECO:0000313" key="2">
    <source>
        <dbReference type="EMBL" id="KAF5770702.1"/>
    </source>
</evidence>
<dbReference type="Gramene" id="mRNA:HanXRQr2_Chr14g0662421">
    <property type="protein sequence ID" value="mRNA:HanXRQr2_Chr14g0662421"/>
    <property type="gene ID" value="HanXRQr2_Chr14g0662421"/>
</dbReference>
<reference evidence="2" key="1">
    <citation type="journal article" date="2017" name="Nature">
        <title>The sunflower genome provides insights into oil metabolism, flowering and Asterid evolution.</title>
        <authorList>
            <person name="Badouin H."/>
            <person name="Gouzy J."/>
            <person name="Grassa C.J."/>
            <person name="Murat F."/>
            <person name="Staton S.E."/>
            <person name="Cottret L."/>
            <person name="Lelandais-Briere C."/>
            <person name="Owens G.L."/>
            <person name="Carrere S."/>
            <person name="Mayjonade B."/>
            <person name="Legrand L."/>
            <person name="Gill N."/>
            <person name="Kane N.C."/>
            <person name="Bowers J.E."/>
            <person name="Hubner S."/>
            <person name="Bellec A."/>
            <person name="Berard A."/>
            <person name="Berges H."/>
            <person name="Blanchet N."/>
            <person name="Boniface M.C."/>
            <person name="Brunel D."/>
            <person name="Catrice O."/>
            <person name="Chaidir N."/>
            <person name="Claudel C."/>
            <person name="Donnadieu C."/>
            <person name="Faraut T."/>
            <person name="Fievet G."/>
            <person name="Helmstetter N."/>
            <person name="King M."/>
            <person name="Knapp S.J."/>
            <person name="Lai Z."/>
            <person name="Le Paslier M.C."/>
            <person name="Lippi Y."/>
            <person name="Lorenzon L."/>
            <person name="Mandel J.R."/>
            <person name="Marage G."/>
            <person name="Marchand G."/>
            <person name="Marquand E."/>
            <person name="Bret-Mestries E."/>
            <person name="Morien E."/>
            <person name="Nambeesan S."/>
            <person name="Nguyen T."/>
            <person name="Pegot-Espagnet P."/>
            <person name="Pouilly N."/>
            <person name="Raftis F."/>
            <person name="Sallet E."/>
            <person name="Schiex T."/>
            <person name="Thomas J."/>
            <person name="Vandecasteele C."/>
            <person name="Vares D."/>
            <person name="Vear F."/>
            <person name="Vautrin S."/>
            <person name="Crespi M."/>
            <person name="Mangin B."/>
            <person name="Burke J.M."/>
            <person name="Salse J."/>
            <person name="Munos S."/>
            <person name="Vincourt P."/>
            <person name="Rieseberg L.H."/>
            <person name="Langlade N.B."/>
        </authorList>
    </citation>
    <scope>NUCLEOTIDE SEQUENCE</scope>
    <source>
        <tissue evidence="2">Leaves</tissue>
    </source>
</reference>
<dbReference type="Proteomes" id="UP000215914">
    <property type="component" value="Unassembled WGS sequence"/>
</dbReference>